<dbReference type="GO" id="GO:0004586">
    <property type="term" value="F:ornithine decarboxylase activity"/>
    <property type="evidence" value="ECO:0007669"/>
    <property type="project" value="UniProtKB-EC"/>
</dbReference>
<keyword evidence="7" id="KW-1185">Reference proteome</keyword>
<evidence type="ECO:0000256" key="3">
    <source>
        <dbReference type="ARBA" id="ARBA00022898"/>
    </source>
</evidence>
<dbReference type="Pfam" id="PF02784">
    <property type="entry name" value="Orn_Arg_deC_N"/>
    <property type="match status" value="1"/>
</dbReference>
<dbReference type="Proteomes" id="UP001224775">
    <property type="component" value="Unassembled WGS sequence"/>
</dbReference>
<evidence type="ECO:0000259" key="5">
    <source>
        <dbReference type="Pfam" id="PF02784"/>
    </source>
</evidence>
<reference evidence="6" key="1">
    <citation type="submission" date="2023-06" db="EMBL/GenBank/DDBJ databases">
        <title>Survivors Of The Sea: Transcriptome response of Skeletonema marinoi to long-term dormancy.</title>
        <authorList>
            <person name="Pinder M.I.M."/>
            <person name="Kourtchenko O."/>
            <person name="Robertson E.K."/>
            <person name="Larsson T."/>
            <person name="Maumus F."/>
            <person name="Osuna-Cruz C.M."/>
            <person name="Vancaester E."/>
            <person name="Stenow R."/>
            <person name="Vandepoele K."/>
            <person name="Ploug H."/>
            <person name="Bruchert V."/>
            <person name="Godhe A."/>
            <person name="Topel M."/>
        </authorList>
    </citation>
    <scope>NUCLEOTIDE SEQUENCE</scope>
    <source>
        <strain evidence="6">R05AC</strain>
    </source>
</reference>
<dbReference type="PANTHER" id="PTHR11482">
    <property type="entry name" value="ARGININE/DIAMINOPIMELATE/ORNITHINE DECARBOXYLASE"/>
    <property type="match status" value="1"/>
</dbReference>
<sequence>MKFSSDMRYTSAHHRYYYIRITSNGQEHNDDTSSERYGVVDINDVSSHIELFKKQVPYVNPSYMIHTHTKNADAPLITALHESNCIFNLNSIVDVRNVVGILGHTHSCCFAASVKSQFHIKEAVNLGINRMTVSYPAEVLRISAVSKTIELVLQISSSSVNRIVKKDTAGAQKSSWTKILQTANSKGMKIVGVAIGRSTSSEYANETEIIEEAFSNALEACDLASQYGHSVSFVDLGCLVSDFQRTSPSHDRCSTILEEVDDEDDYSNDEQYQCAWESDDRAGEDAFLTTLFEMYLPHSLGLQVYAQHAQYLVPDHAKIIKWWSTPKARRPTPSLHSFLAGGCSSNTKSMNRNAYRSRKQQTITSSSCNILKNPPAAAQA</sequence>
<dbReference type="InterPro" id="IPR029066">
    <property type="entry name" value="PLP-binding_barrel"/>
</dbReference>
<dbReference type="PANTHER" id="PTHR11482:SF6">
    <property type="entry name" value="ORNITHINE DECARBOXYLASE 1-RELATED"/>
    <property type="match status" value="1"/>
</dbReference>
<dbReference type="EC" id="4.1.1.17" evidence="6"/>
<comment type="similarity">
    <text evidence="2">Belongs to the Orn/Lys/Arg decarboxylase class-II family.</text>
</comment>
<keyword evidence="3" id="KW-0663">Pyridoxal phosphate</keyword>
<gene>
    <name evidence="6" type="ORF">QTG54_011731</name>
</gene>
<evidence type="ECO:0000256" key="2">
    <source>
        <dbReference type="ARBA" id="ARBA00008872"/>
    </source>
</evidence>
<protein>
    <submittedName>
        <fullName evidence="6">Ornithine decarboxylase</fullName>
        <ecNumber evidence="6">4.1.1.17</ecNumber>
    </submittedName>
</protein>
<comment type="cofactor">
    <cofactor evidence="1">
        <name>pyridoxal 5'-phosphate</name>
        <dbReference type="ChEBI" id="CHEBI:597326"/>
    </cofactor>
</comment>
<dbReference type="EMBL" id="JATAAI010000025">
    <property type="protein sequence ID" value="KAK1737445.1"/>
    <property type="molecule type" value="Genomic_DNA"/>
</dbReference>
<name>A0AAD9D962_9STRA</name>
<dbReference type="Gene3D" id="3.20.20.10">
    <property type="entry name" value="Alanine racemase"/>
    <property type="match status" value="1"/>
</dbReference>
<comment type="caution">
    <text evidence="6">The sequence shown here is derived from an EMBL/GenBank/DDBJ whole genome shotgun (WGS) entry which is preliminary data.</text>
</comment>
<dbReference type="InterPro" id="IPR002433">
    <property type="entry name" value="Orn_de-COase"/>
</dbReference>
<evidence type="ECO:0000256" key="1">
    <source>
        <dbReference type="ARBA" id="ARBA00001933"/>
    </source>
</evidence>
<keyword evidence="4 6" id="KW-0456">Lyase</keyword>
<dbReference type="GO" id="GO:0033387">
    <property type="term" value="P:putrescine biosynthetic process from arginine, via ornithine"/>
    <property type="evidence" value="ECO:0007669"/>
    <property type="project" value="TreeGrafter"/>
</dbReference>
<accession>A0AAD9D962</accession>
<evidence type="ECO:0000313" key="6">
    <source>
        <dbReference type="EMBL" id="KAK1737445.1"/>
    </source>
</evidence>
<evidence type="ECO:0000313" key="7">
    <source>
        <dbReference type="Proteomes" id="UP001224775"/>
    </source>
</evidence>
<dbReference type="InterPro" id="IPR022644">
    <property type="entry name" value="De-COase2_N"/>
</dbReference>
<proteinExistence type="inferred from homology"/>
<dbReference type="AlphaFoldDB" id="A0AAD9D962"/>
<dbReference type="GO" id="GO:0005737">
    <property type="term" value="C:cytoplasm"/>
    <property type="evidence" value="ECO:0007669"/>
    <property type="project" value="TreeGrafter"/>
</dbReference>
<evidence type="ECO:0000256" key="4">
    <source>
        <dbReference type="ARBA" id="ARBA00023239"/>
    </source>
</evidence>
<organism evidence="6 7">
    <name type="scientific">Skeletonema marinoi</name>
    <dbReference type="NCBI Taxonomy" id="267567"/>
    <lineage>
        <taxon>Eukaryota</taxon>
        <taxon>Sar</taxon>
        <taxon>Stramenopiles</taxon>
        <taxon>Ochrophyta</taxon>
        <taxon>Bacillariophyta</taxon>
        <taxon>Coscinodiscophyceae</taxon>
        <taxon>Thalassiosirophycidae</taxon>
        <taxon>Thalassiosirales</taxon>
        <taxon>Skeletonemataceae</taxon>
        <taxon>Skeletonema</taxon>
        <taxon>Skeletonema marinoi-dohrnii complex</taxon>
    </lineage>
</organism>
<feature type="domain" description="Orn/DAP/Arg decarboxylase 2 N-terminal" evidence="5">
    <location>
        <begin position="44"/>
        <end position="249"/>
    </location>
</feature>
<dbReference type="SUPFAM" id="SSF51419">
    <property type="entry name" value="PLP-binding barrel"/>
    <property type="match status" value="1"/>
</dbReference>